<evidence type="ECO:0000313" key="4">
    <source>
        <dbReference type="EMBL" id="CAA9395314.1"/>
    </source>
</evidence>
<evidence type="ECO:0000256" key="1">
    <source>
        <dbReference type="ARBA" id="ARBA00006484"/>
    </source>
</evidence>
<dbReference type="PANTHER" id="PTHR43976">
    <property type="entry name" value="SHORT CHAIN DEHYDROGENASE"/>
    <property type="match status" value="1"/>
</dbReference>
<dbReference type="EMBL" id="CADCTY010001936">
    <property type="protein sequence ID" value="CAA9395314.1"/>
    <property type="molecule type" value="Genomic_DNA"/>
</dbReference>
<gene>
    <name evidence="4" type="ORF">AVDCRST_MAG94-5624</name>
</gene>
<proteinExistence type="inferred from homology"/>
<name>A0A6J4NU57_9CYAN</name>
<evidence type="ECO:0000256" key="3">
    <source>
        <dbReference type="SAM" id="MobiDB-lite"/>
    </source>
</evidence>
<evidence type="ECO:0008006" key="5">
    <source>
        <dbReference type="Google" id="ProtNLM"/>
    </source>
</evidence>
<comment type="similarity">
    <text evidence="1">Belongs to the short-chain dehydrogenases/reductases (SDR) family.</text>
</comment>
<dbReference type="Pfam" id="PF00106">
    <property type="entry name" value="adh_short"/>
    <property type="match status" value="1"/>
</dbReference>
<dbReference type="InterPro" id="IPR036291">
    <property type="entry name" value="NAD(P)-bd_dom_sf"/>
</dbReference>
<keyword evidence="2" id="KW-0560">Oxidoreductase</keyword>
<sequence>MKTWFITGTSRGFGRAWTQATLERGNRVAATARNPDSLKDLVERFGDQILPLQLDVTRSISGLRSSLVATAQTQLITTVQAQPENQSRRERGNQVINKLSGAQDSQSLMPCAKTSRF</sequence>
<reference evidence="4" key="1">
    <citation type="submission" date="2020-02" db="EMBL/GenBank/DDBJ databases">
        <authorList>
            <person name="Meier V. D."/>
        </authorList>
    </citation>
    <scope>NUCLEOTIDE SEQUENCE</scope>
    <source>
        <strain evidence="4">AVDCRST_MAG94</strain>
    </source>
</reference>
<evidence type="ECO:0000256" key="2">
    <source>
        <dbReference type="ARBA" id="ARBA00023002"/>
    </source>
</evidence>
<feature type="region of interest" description="Disordered" evidence="3">
    <location>
        <begin position="80"/>
        <end position="117"/>
    </location>
</feature>
<dbReference type="PANTHER" id="PTHR43976:SF16">
    <property type="entry name" value="SHORT-CHAIN DEHYDROGENASE_REDUCTASE FAMILY PROTEIN"/>
    <property type="match status" value="1"/>
</dbReference>
<dbReference type="InterPro" id="IPR051911">
    <property type="entry name" value="SDR_oxidoreductase"/>
</dbReference>
<dbReference type="AlphaFoldDB" id="A0A6J4NU57"/>
<feature type="compositionally biased region" description="Polar residues" evidence="3">
    <location>
        <begin position="94"/>
        <end position="108"/>
    </location>
</feature>
<dbReference type="SUPFAM" id="SSF51735">
    <property type="entry name" value="NAD(P)-binding Rossmann-fold domains"/>
    <property type="match status" value="1"/>
</dbReference>
<dbReference type="GO" id="GO:0016491">
    <property type="term" value="F:oxidoreductase activity"/>
    <property type="evidence" value="ECO:0007669"/>
    <property type="project" value="UniProtKB-KW"/>
</dbReference>
<accession>A0A6J4NU57</accession>
<dbReference type="InterPro" id="IPR002347">
    <property type="entry name" value="SDR_fam"/>
</dbReference>
<dbReference type="Gene3D" id="3.40.50.720">
    <property type="entry name" value="NAD(P)-binding Rossmann-like Domain"/>
    <property type="match status" value="1"/>
</dbReference>
<organism evidence="4">
    <name type="scientific">uncultured Leptolyngbya sp</name>
    <dbReference type="NCBI Taxonomy" id="332963"/>
    <lineage>
        <taxon>Bacteria</taxon>
        <taxon>Bacillati</taxon>
        <taxon>Cyanobacteriota</taxon>
        <taxon>Cyanophyceae</taxon>
        <taxon>Leptolyngbyales</taxon>
        <taxon>Leptolyngbyaceae</taxon>
        <taxon>Leptolyngbya group</taxon>
        <taxon>Leptolyngbya</taxon>
        <taxon>environmental samples</taxon>
    </lineage>
</organism>
<protein>
    <recommendedName>
        <fullName evidence="5">Short-chain dehydrogenase/reductase SDR</fullName>
    </recommendedName>
</protein>